<evidence type="ECO:0000313" key="13">
    <source>
        <dbReference type="EMBL" id="VVC76564.1"/>
    </source>
</evidence>
<dbReference type="PANTHER" id="PTHR43848:SF5">
    <property type="entry name" value="SPERMIDINE_PUTRESCINE TRANSPORT SYSTEM PERMEASE PROTEIN POTC"/>
    <property type="match status" value="1"/>
</dbReference>
<dbReference type="InterPro" id="IPR051789">
    <property type="entry name" value="Bact_Polyamine_Transport"/>
</dbReference>
<dbReference type="Proteomes" id="UP000324194">
    <property type="component" value="Chromosome 1"/>
</dbReference>
<feature type="transmembrane region" description="Helical" evidence="11">
    <location>
        <begin position="65"/>
        <end position="87"/>
    </location>
</feature>
<dbReference type="Pfam" id="PF00528">
    <property type="entry name" value="BPD_transp_1"/>
    <property type="match status" value="1"/>
</dbReference>
<keyword evidence="14" id="KW-1185">Reference proteome</keyword>
<keyword evidence="7 11" id="KW-1133">Transmembrane helix</keyword>
<keyword evidence="8 11" id="KW-0472">Membrane</keyword>
<evidence type="ECO:0000256" key="10">
    <source>
        <dbReference type="ARBA" id="ARBA00039580"/>
    </source>
</evidence>
<comment type="function">
    <text evidence="9">Required for the activity of the bacterial periplasmic transport system of putrescine and spermidine.</text>
</comment>
<dbReference type="RefSeq" id="WP_172622809.1">
    <property type="nucleotide sequence ID" value="NZ_LR699119.1"/>
</dbReference>
<evidence type="ECO:0000256" key="1">
    <source>
        <dbReference type="ARBA" id="ARBA00004429"/>
    </source>
</evidence>
<name>A0A5E4PI23_9COXI</name>
<evidence type="ECO:0000256" key="2">
    <source>
        <dbReference type="ARBA" id="ARBA00007069"/>
    </source>
</evidence>
<keyword evidence="3 11" id="KW-0813">Transport</keyword>
<sequence>MNMRPLQQMSYLTLIYLFFYIPIIILIVYSFNDSQYSLLWHGFTWRWYAELFSDSDLWISTWHSFLLGLSSASVATLIGMIAAVSLYRYRFMGRNFLNGLVFILILSPEIVTGASLLILFTFLRLELGFTSLLLAHISFCIPFVIVTAYSRLISFDKNIFEAAKDLGANDLLILRSIILPLLWPALFAGWLLSFTLSLDDVIISYFVAGPEFQILPLQIFSMVRSGIKPEINALCSVLFCVTLTFIVLSQLALRKKA</sequence>
<evidence type="ECO:0000256" key="6">
    <source>
        <dbReference type="ARBA" id="ARBA00022692"/>
    </source>
</evidence>
<dbReference type="CDD" id="cd06261">
    <property type="entry name" value="TM_PBP2"/>
    <property type="match status" value="1"/>
</dbReference>
<accession>A0A5E4PI23</accession>
<feature type="transmembrane region" description="Helical" evidence="11">
    <location>
        <begin position="129"/>
        <end position="150"/>
    </location>
</feature>
<dbReference type="SUPFAM" id="SSF161098">
    <property type="entry name" value="MetI-like"/>
    <property type="match status" value="1"/>
</dbReference>
<comment type="subcellular location">
    <subcellularLocation>
        <location evidence="1">Cell inner membrane</location>
        <topology evidence="1">Multi-pass membrane protein</topology>
    </subcellularLocation>
    <subcellularLocation>
        <location evidence="11">Cell membrane</location>
        <topology evidence="11">Multi-pass membrane protein</topology>
    </subcellularLocation>
</comment>
<dbReference type="PROSITE" id="PS50928">
    <property type="entry name" value="ABC_TM1"/>
    <property type="match status" value="1"/>
</dbReference>
<protein>
    <recommendedName>
        <fullName evidence="10">Spermidine/putrescine transport system permease protein PotC</fullName>
    </recommendedName>
</protein>
<evidence type="ECO:0000313" key="14">
    <source>
        <dbReference type="Proteomes" id="UP000324194"/>
    </source>
</evidence>
<dbReference type="EMBL" id="LR699119">
    <property type="protein sequence ID" value="VVC76564.1"/>
    <property type="molecule type" value="Genomic_DNA"/>
</dbReference>
<dbReference type="InterPro" id="IPR000515">
    <property type="entry name" value="MetI-like"/>
</dbReference>
<feature type="domain" description="ABC transmembrane type-1" evidence="12">
    <location>
        <begin position="61"/>
        <end position="249"/>
    </location>
</feature>
<dbReference type="AlphaFoldDB" id="A0A5E4PI23"/>
<proteinExistence type="inferred from homology"/>
<keyword evidence="4" id="KW-1003">Cell membrane</keyword>
<evidence type="ECO:0000256" key="5">
    <source>
        <dbReference type="ARBA" id="ARBA00022519"/>
    </source>
</evidence>
<feature type="transmembrane region" description="Helical" evidence="11">
    <location>
        <begin position="231"/>
        <end position="253"/>
    </location>
</feature>
<evidence type="ECO:0000256" key="7">
    <source>
        <dbReference type="ARBA" id="ARBA00022989"/>
    </source>
</evidence>
<dbReference type="NCBIfam" id="NF007047">
    <property type="entry name" value="PRK09500.1"/>
    <property type="match status" value="1"/>
</dbReference>
<dbReference type="Gene3D" id="1.10.3720.10">
    <property type="entry name" value="MetI-like"/>
    <property type="match status" value="1"/>
</dbReference>
<dbReference type="InterPro" id="IPR035906">
    <property type="entry name" value="MetI-like_sf"/>
</dbReference>
<evidence type="ECO:0000256" key="9">
    <source>
        <dbReference type="ARBA" id="ARBA00037216"/>
    </source>
</evidence>
<dbReference type="PANTHER" id="PTHR43848">
    <property type="entry name" value="PUTRESCINE TRANSPORT SYSTEM PERMEASE PROTEIN POTI"/>
    <property type="match status" value="1"/>
</dbReference>
<evidence type="ECO:0000259" key="12">
    <source>
        <dbReference type="PROSITE" id="PS50928"/>
    </source>
</evidence>
<dbReference type="GO" id="GO:0005886">
    <property type="term" value="C:plasma membrane"/>
    <property type="evidence" value="ECO:0007669"/>
    <property type="project" value="UniProtKB-SubCell"/>
</dbReference>
<organism evidence="13 14">
    <name type="scientific">Aquicella siphonis</name>
    <dbReference type="NCBI Taxonomy" id="254247"/>
    <lineage>
        <taxon>Bacteria</taxon>
        <taxon>Pseudomonadati</taxon>
        <taxon>Pseudomonadota</taxon>
        <taxon>Gammaproteobacteria</taxon>
        <taxon>Legionellales</taxon>
        <taxon>Coxiellaceae</taxon>
        <taxon>Aquicella</taxon>
    </lineage>
</organism>
<comment type="similarity">
    <text evidence="2">Belongs to the binding-protein-dependent transport system permease family. CysTW subfamily.</text>
</comment>
<reference evidence="13 14" key="1">
    <citation type="submission" date="2019-08" db="EMBL/GenBank/DDBJ databases">
        <authorList>
            <person name="Guy L."/>
        </authorList>
    </citation>
    <scope>NUCLEOTIDE SEQUENCE [LARGE SCALE GENOMIC DNA]</scope>
    <source>
        <strain evidence="13 14">SGT-108</strain>
    </source>
</reference>
<gene>
    <name evidence="13" type="primary">ydcV</name>
    <name evidence="13" type="ORF">AQUSIP_18800</name>
</gene>
<evidence type="ECO:0000256" key="11">
    <source>
        <dbReference type="RuleBase" id="RU363032"/>
    </source>
</evidence>
<evidence type="ECO:0000256" key="8">
    <source>
        <dbReference type="ARBA" id="ARBA00023136"/>
    </source>
</evidence>
<feature type="transmembrane region" description="Helical" evidence="11">
    <location>
        <begin position="12"/>
        <end position="31"/>
    </location>
</feature>
<keyword evidence="6 11" id="KW-0812">Transmembrane</keyword>
<feature type="transmembrane region" description="Helical" evidence="11">
    <location>
        <begin position="99"/>
        <end position="123"/>
    </location>
</feature>
<evidence type="ECO:0000256" key="4">
    <source>
        <dbReference type="ARBA" id="ARBA00022475"/>
    </source>
</evidence>
<evidence type="ECO:0000256" key="3">
    <source>
        <dbReference type="ARBA" id="ARBA00022448"/>
    </source>
</evidence>
<keyword evidence="5" id="KW-0997">Cell inner membrane</keyword>
<feature type="transmembrane region" description="Helical" evidence="11">
    <location>
        <begin position="171"/>
        <end position="192"/>
    </location>
</feature>
<dbReference type="KEGG" id="asip:AQUSIP_18800"/>
<dbReference type="GO" id="GO:0055085">
    <property type="term" value="P:transmembrane transport"/>
    <property type="evidence" value="ECO:0007669"/>
    <property type="project" value="InterPro"/>
</dbReference>